<dbReference type="Pfam" id="PF02368">
    <property type="entry name" value="Big_2"/>
    <property type="match status" value="1"/>
</dbReference>
<organism evidence="2 3">
    <name type="scientific">Escherichia phage vB_EcoS_WFI</name>
    <dbReference type="NCBI Taxonomy" id="2508187"/>
    <lineage>
        <taxon>Viruses</taxon>
        <taxon>Duplodnaviria</taxon>
        <taxon>Heunggongvirae</taxon>
        <taxon>Uroviricota</taxon>
        <taxon>Caudoviricetes</taxon>
        <taxon>Dhillonvirus</taxon>
        <taxon>Dhillonvirus WF1</taxon>
    </lineage>
</organism>
<proteinExistence type="predicted"/>
<accession>A0A482N285</accession>
<sequence length="137" mass="13672">MLKSILDHNADALAALAKTEDPGARAIIADTISHAGVFDAKLPSVPESKPVASATITITPESAAVGAKATASVEVQPPDATNKAGKWVSSNPACAAIDQTTGEITAQTAGSAHIFWVASDGSGAMASAIFTVTGAEE</sequence>
<protein>
    <recommendedName>
        <fullName evidence="1">BIG2 domain-containing protein</fullName>
    </recommendedName>
</protein>
<evidence type="ECO:0000313" key="3">
    <source>
        <dbReference type="Proteomes" id="UP000306493"/>
    </source>
</evidence>
<reference evidence="2 3" key="1">
    <citation type="submission" date="2019-01" db="EMBL/GenBank/DDBJ databases">
        <title>Still something new to discover - new insights into E. coli phage diversity and taxonomy.</title>
        <authorList>
            <person name="Korf I.H.E."/>
            <person name="Adriaennsens E."/>
            <person name="Dreiseikelmann B."/>
            <person name="Kropinski A."/>
            <person name="Nimtz M."/>
            <person name="Meier-Kolthoff J.P."/>
            <person name="Rohde M."/>
            <person name="van Raaij M."/>
            <person name="Wittmann J."/>
        </authorList>
    </citation>
    <scope>NUCLEOTIDE SEQUENCE [LARGE SCALE GENOMIC DNA]</scope>
</reference>
<dbReference type="Proteomes" id="UP000306493">
    <property type="component" value="Segment"/>
</dbReference>
<keyword evidence="3" id="KW-1185">Reference proteome</keyword>
<evidence type="ECO:0000313" key="2">
    <source>
        <dbReference type="EMBL" id="QBQ80577.1"/>
    </source>
</evidence>
<dbReference type="SMART" id="SM00635">
    <property type="entry name" value="BID_2"/>
    <property type="match status" value="1"/>
</dbReference>
<gene>
    <name evidence="2" type="ORF">WFI_00010</name>
</gene>
<evidence type="ECO:0000259" key="1">
    <source>
        <dbReference type="SMART" id="SM00635"/>
    </source>
</evidence>
<dbReference type="EMBL" id="MK373791">
    <property type="protein sequence ID" value="QBQ80577.1"/>
    <property type="molecule type" value="Genomic_DNA"/>
</dbReference>
<dbReference type="InterPro" id="IPR008964">
    <property type="entry name" value="Invasin/intimin_cell_adhesion"/>
</dbReference>
<feature type="domain" description="BIG2" evidence="1">
    <location>
        <begin position="52"/>
        <end position="128"/>
    </location>
</feature>
<dbReference type="Gene3D" id="2.60.40.1080">
    <property type="match status" value="1"/>
</dbReference>
<name>A0A482N285_9CAUD</name>
<dbReference type="SUPFAM" id="SSF49373">
    <property type="entry name" value="Invasin/intimin cell-adhesion fragments"/>
    <property type="match status" value="1"/>
</dbReference>
<dbReference type="InterPro" id="IPR003343">
    <property type="entry name" value="Big_2"/>
</dbReference>